<gene>
    <name evidence="5" type="ORF">PIB30_012933</name>
</gene>
<dbReference type="Pfam" id="PF02902">
    <property type="entry name" value="Peptidase_C48"/>
    <property type="match status" value="1"/>
</dbReference>
<feature type="domain" description="Ubiquitin-like protease family profile" evidence="4">
    <location>
        <begin position="21"/>
        <end position="42"/>
    </location>
</feature>
<evidence type="ECO:0000313" key="6">
    <source>
        <dbReference type="Proteomes" id="UP001341840"/>
    </source>
</evidence>
<evidence type="ECO:0000256" key="1">
    <source>
        <dbReference type="ARBA" id="ARBA00005234"/>
    </source>
</evidence>
<dbReference type="EMBL" id="JASCZI010241688">
    <property type="protein sequence ID" value="MED6204885.1"/>
    <property type="molecule type" value="Genomic_DNA"/>
</dbReference>
<dbReference type="InterPro" id="IPR038765">
    <property type="entry name" value="Papain-like_cys_pep_sf"/>
</dbReference>
<dbReference type="Gene3D" id="3.40.395.10">
    <property type="entry name" value="Adenoviral Proteinase, Chain A"/>
    <property type="match status" value="1"/>
</dbReference>
<sequence>MGWSSNNIEEGFMVIAPTYINVPQQPNEHDCAVFVMKWMELIDPTKLHGCCTYNIEQWTDHMLIEFRKKIVAKIILSKKNTMRADAIRAAHEMRRSKPSATLCSPFLPFSTPDLPST</sequence>
<organism evidence="5 6">
    <name type="scientific">Stylosanthes scabra</name>
    <dbReference type="NCBI Taxonomy" id="79078"/>
    <lineage>
        <taxon>Eukaryota</taxon>
        <taxon>Viridiplantae</taxon>
        <taxon>Streptophyta</taxon>
        <taxon>Embryophyta</taxon>
        <taxon>Tracheophyta</taxon>
        <taxon>Spermatophyta</taxon>
        <taxon>Magnoliopsida</taxon>
        <taxon>eudicotyledons</taxon>
        <taxon>Gunneridae</taxon>
        <taxon>Pentapetalae</taxon>
        <taxon>rosids</taxon>
        <taxon>fabids</taxon>
        <taxon>Fabales</taxon>
        <taxon>Fabaceae</taxon>
        <taxon>Papilionoideae</taxon>
        <taxon>50 kb inversion clade</taxon>
        <taxon>dalbergioids sensu lato</taxon>
        <taxon>Dalbergieae</taxon>
        <taxon>Pterocarpus clade</taxon>
        <taxon>Stylosanthes</taxon>
    </lineage>
</organism>
<dbReference type="InterPro" id="IPR003653">
    <property type="entry name" value="Peptidase_C48_C"/>
</dbReference>
<keyword evidence="3" id="KW-0378">Hydrolase</keyword>
<evidence type="ECO:0000259" key="4">
    <source>
        <dbReference type="Pfam" id="PF02902"/>
    </source>
</evidence>
<keyword evidence="2" id="KW-0645">Protease</keyword>
<evidence type="ECO:0000256" key="3">
    <source>
        <dbReference type="ARBA" id="ARBA00022801"/>
    </source>
</evidence>
<keyword evidence="6" id="KW-1185">Reference proteome</keyword>
<comment type="similarity">
    <text evidence="1">Belongs to the peptidase C48 family.</text>
</comment>
<dbReference type="SUPFAM" id="SSF54001">
    <property type="entry name" value="Cysteine proteinases"/>
    <property type="match status" value="1"/>
</dbReference>
<comment type="caution">
    <text evidence="5">The sequence shown here is derived from an EMBL/GenBank/DDBJ whole genome shotgun (WGS) entry which is preliminary data.</text>
</comment>
<evidence type="ECO:0000313" key="5">
    <source>
        <dbReference type="EMBL" id="MED6204885.1"/>
    </source>
</evidence>
<dbReference type="Proteomes" id="UP001341840">
    <property type="component" value="Unassembled WGS sequence"/>
</dbReference>
<name>A0ABU6Y537_9FABA</name>
<reference evidence="5 6" key="1">
    <citation type="journal article" date="2023" name="Plants (Basel)">
        <title>Bridging the Gap: Combining Genomics and Transcriptomics Approaches to Understand Stylosanthes scabra, an Orphan Legume from the Brazilian Caatinga.</title>
        <authorList>
            <person name="Ferreira-Neto J.R.C."/>
            <person name="da Silva M.D."/>
            <person name="Binneck E."/>
            <person name="de Melo N.F."/>
            <person name="da Silva R.H."/>
            <person name="de Melo A.L.T.M."/>
            <person name="Pandolfi V."/>
            <person name="Bustamante F.O."/>
            <person name="Brasileiro-Vidal A.C."/>
            <person name="Benko-Iseppon A.M."/>
        </authorList>
    </citation>
    <scope>NUCLEOTIDE SEQUENCE [LARGE SCALE GENOMIC DNA]</scope>
    <source>
        <tissue evidence="5">Leaves</tissue>
    </source>
</reference>
<proteinExistence type="inferred from homology"/>
<accession>A0ABU6Y537</accession>
<protein>
    <recommendedName>
        <fullName evidence="4">Ubiquitin-like protease family profile domain-containing protein</fullName>
    </recommendedName>
</protein>
<evidence type="ECO:0000256" key="2">
    <source>
        <dbReference type="ARBA" id="ARBA00022670"/>
    </source>
</evidence>